<proteinExistence type="predicted"/>
<organism evidence="3 4">
    <name type="scientific">Candidatus Wildermuthbacteria bacterium RIFCSPHIGHO2_02_FULL_49_9</name>
    <dbReference type="NCBI Taxonomy" id="1802456"/>
    <lineage>
        <taxon>Bacteria</taxon>
        <taxon>Candidatus Wildermuthiibacteriota</taxon>
    </lineage>
</organism>
<name>A0A1G2RE13_9BACT</name>
<accession>A0A1G2RE13</accession>
<evidence type="ECO:0000313" key="4">
    <source>
        <dbReference type="Proteomes" id="UP000178613"/>
    </source>
</evidence>
<keyword evidence="2" id="KW-0812">Transmembrane</keyword>
<dbReference type="AlphaFoldDB" id="A0A1G2RE13"/>
<dbReference type="Proteomes" id="UP000178613">
    <property type="component" value="Unassembled WGS sequence"/>
</dbReference>
<dbReference type="EMBL" id="MHUB01000017">
    <property type="protein sequence ID" value="OHA70778.1"/>
    <property type="molecule type" value="Genomic_DNA"/>
</dbReference>
<evidence type="ECO:0000256" key="2">
    <source>
        <dbReference type="SAM" id="Phobius"/>
    </source>
</evidence>
<feature type="region of interest" description="Disordered" evidence="1">
    <location>
        <begin position="137"/>
        <end position="164"/>
    </location>
</feature>
<evidence type="ECO:0000256" key="1">
    <source>
        <dbReference type="SAM" id="MobiDB-lite"/>
    </source>
</evidence>
<reference evidence="3 4" key="1">
    <citation type="journal article" date="2016" name="Nat. Commun.">
        <title>Thousands of microbial genomes shed light on interconnected biogeochemical processes in an aquifer system.</title>
        <authorList>
            <person name="Anantharaman K."/>
            <person name="Brown C.T."/>
            <person name="Hug L.A."/>
            <person name="Sharon I."/>
            <person name="Castelle C.J."/>
            <person name="Probst A.J."/>
            <person name="Thomas B.C."/>
            <person name="Singh A."/>
            <person name="Wilkins M.J."/>
            <person name="Karaoz U."/>
            <person name="Brodie E.L."/>
            <person name="Williams K.H."/>
            <person name="Hubbard S.S."/>
            <person name="Banfield J.F."/>
        </authorList>
    </citation>
    <scope>NUCLEOTIDE SEQUENCE [LARGE SCALE GENOMIC DNA]</scope>
</reference>
<protein>
    <submittedName>
        <fullName evidence="3">Uncharacterized protein</fullName>
    </submittedName>
</protein>
<sequence length="164" mass="18612">MSRCIFSPHGSPAGEHRSERKCPPKAKQFAFGPRGDFKNFKEIFMPELIIASIVLIGSSVGLGYFAVKKIPVLLTYPVREKGSSPKDYVRKFIGRMQDSKALHHIASPDILLQNVLSKTRIAALKAESKTGQILEKMRKHSQERNGNSKFADENYWKKLRRKKV</sequence>
<gene>
    <name evidence="3" type="ORF">A3D64_01780</name>
</gene>
<feature type="transmembrane region" description="Helical" evidence="2">
    <location>
        <begin position="48"/>
        <end position="67"/>
    </location>
</feature>
<feature type="region of interest" description="Disordered" evidence="1">
    <location>
        <begin position="1"/>
        <end position="22"/>
    </location>
</feature>
<keyword evidence="2" id="KW-1133">Transmembrane helix</keyword>
<evidence type="ECO:0000313" key="3">
    <source>
        <dbReference type="EMBL" id="OHA70778.1"/>
    </source>
</evidence>
<keyword evidence="2" id="KW-0472">Membrane</keyword>
<comment type="caution">
    <text evidence="3">The sequence shown here is derived from an EMBL/GenBank/DDBJ whole genome shotgun (WGS) entry which is preliminary data.</text>
</comment>